<accession>A0A0F9DU41</accession>
<gene>
    <name evidence="1" type="ORF">LCGC14_2156890</name>
</gene>
<proteinExistence type="predicted"/>
<comment type="caution">
    <text evidence="1">The sequence shown here is derived from an EMBL/GenBank/DDBJ whole genome shotgun (WGS) entry which is preliminary data.</text>
</comment>
<sequence>MSKSFATLINEIQSDLGDDTTTYTDAKVTIQLEKAIKAVSDYKPYVIMLSYFLETRTGTATTDTANALVDSQAQFLSTDVDKVIYNTDDNTWAVVTAFVDAGELTLSKDIFPDGDEAYAIFNKGCRNKFQINIEDVTDFIHPPEHGVTRGYVFYKGKNRNFTIEGDILTIDKNTVDDSADSDADVEVYVWFKKKHRVSQLADLAGAIDAASYAAGTTTINVDELGSTVIVAEDTLLTIAGIRGTYRVTEEDTTSGNEIELKIWPGLDSAATLDDVVTIIGSTLTTGLERLVVELTAARTSLSRLLTPIPLATTDISTGRDLINLINKGGTDVPTKYINSAMGELSVSRRYQEAAERRVDAVLGKLERLKRSRKPVSMHIWPKD</sequence>
<organism evidence="1">
    <name type="scientific">marine sediment metagenome</name>
    <dbReference type="NCBI Taxonomy" id="412755"/>
    <lineage>
        <taxon>unclassified sequences</taxon>
        <taxon>metagenomes</taxon>
        <taxon>ecological metagenomes</taxon>
    </lineage>
</organism>
<protein>
    <submittedName>
        <fullName evidence="1">Uncharacterized protein</fullName>
    </submittedName>
</protein>
<evidence type="ECO:0000313" key="1">
    <source>
        <dbReference type="EMBL" id="KKL65249.1"/>
    </source>
</evidence>
<dbReference type="AlphaFoldDB" id="A0A0F9DU41"/>
<reference evidence="1" key="1">
    <citation type="journal article" date="2015" name="Nature">
        <title>Complex archaea that bridge the gap between prokaryotes and eukaryotes.</title>
        <authorList>
            <person name="Spang A."/>
            <person name="Saw J.H."/>
            <person name="Jorgensen S.L."/>
            <person name="Zaremba-Niedzwiedzka K."/>
            <person name="Martijn J."/>
            <person name="Lind A.E."/>
            <person name="van Eijk R."/>
            <person name="Schleper C."/>
            <person name="Guy L."/>
            <person name="Ettema T.J."/>
        </authorList>
    </citation>
    <scope>NUCLEOTIDE SEQUENCE</scope>
</reference>
<dbReference type="EMBL" id="LAZR01027595">
    <property type="protein sequence ID" value="KKL65249.1"/>
    <property type="molecule type" value="Genomic_DNA"/>
</dbReference>
<name>A0A0F9DU41_9ZZZZ</name>